<keyword evidence="2" id="KW-0812">Transmembrane</keyword>
<feature type="transmembrane region" description="Helical" evidence="2">
    <location>
        <begin position="97"/>
        <end position="119"/>
    </location>
</feature>
<feature type="transmembrane region" description="Helical" evidence="2">
    <location>
        <begin position="125"/>
        <end position="145"/>
    </location>
</feature>
<comment type="caution">
    <text evidence="3">The sequence shown here is derived from an EMBL/GenBank/DDBJ whole genome shotgun (WGS) entry which is preliminary data.</text>
</comment>
<reference evidence="3 4" key="1">
    <citation type="submission" date="2017-10" db="EMBL/GenBank/DDBJ databases">
        <title>Sequencing the genomes of 1000 actinobacteria strains.</title>
        <authorList>
            <person name="Klenk H.-P."/>
        </authorList>
    </citation>
    <scope>NUCLEOTIDE SEQUENCE [LARGE SCALE GENOMIC DNA]</scope>
    <source>
        <strain evidence="3 4">DSM 18966</strain>
    </source>
</reference>
<keyword evidence="4" id="KW-1185">Reference proteome</keyword>
<dbReference type="Proteomes" id="UP000225548">
    <property type="component" value="Unassembled WGS sequence"/>
</dbReference>
<dbReference type="RefSeq" id="WP_245862012.1">
    <property type="nucleotide sequence ID" value="NZ_PDJG01000001.1"/>
</dbReference>
<evidence type="ECO:0000256" key="2">
    <source>
        <dbReference type="SAM" id="Phobius"/>
    </source>
</evidence>
<feature type="compositionally biased region" description="Polar residues" evidence="1">
    <location>
        <begin position="1"/>
        <end position="11"/>
    </location>
</feature>
<evidence type="ECO:0000313" key="4">
    <source>
        <dbReference type="Proteomes" id="UP000225548"/>
    </source>
</evidence>
<organism evidence="3 4">
    <name type="scientific">Sanguibacter antarcticus</name>
    <dbReference type="NCBI Taxonomy" id="372484"/>
    <lineage>
        <taxon>Bacteria</taxon>
        <taxon>Bacillati</taxon>
        <taxon>Actinomycetota</taxon>
        <taxon>Actinomycetes</taxon>
        <taxon>Micrococcales</taxon>
        <taxon>Sanguibacteraceae</taxon>
        <taxon>Sanguibacter</taxon>
    </lineage>
</organism>
<feature type="transmembrane region" description="Helical" evidence="2">
    <location>
        <begin position="69"/>
        <end position="90"/>
    </location>
</feature>
<gene>
    <name evidence="3" type="ORF">ATL42_0457</name>
</gene>
<keyword evidence="2" id="KW-0472">Membrane</keyword>
<evidence type="ECO:0000313" key="3">
    <source>
        <dbReference type="EMBL" id="PFG32616.1"/>
    </source>
</evidence>
<accession>A0A2A9E1U0</accession>
<sequence>MTVPDPSQTPLPGSETDGLHPVIPTVPAHVTAEIFRAALRATLALLVLLVVLGVGIGMLVAGLPGVWGAMLGVAITLLFSGTTILSMLYTADKSPNVTMAVVLGAWIVKMLVLVVVLATVGQMDFFHRVVFAVVVLLGVVGSAALDMYSVVKGREPYTTPLG</sequence>
<evidence type="ECO:0000256" key="1">
    <source>
        <dbReference type="SAM" id="MobiDB-lite"/>
    </source>
</evidence>
<name>A0A2A9E1U0_9MICO</name>
<feature type="region of interest" description="Disordered" evidence="1">
    <location>
        <begin position="1"/>
        <end position="20"/>
    </location>
</feature>
<evidence type="ECO:0008006" key="5">
    <source>
        <dbReference type="Google" id="ProtNLM"/>
    </source>
</evidence>
<feature type="transmembrane region" description="Helical" evidence="2">
    <location>
        <begin position="43"/>
        <end position="63"/>
    </location>
</feature>
<dbReference type="EMBL" id="PDJG01000001">
    <property type="protein sequence ID" value="PFG32616.1"/>
    <property type="molecule type" value="Genomic_DNA"/>
</dbReference>
<keyword evidence="2" id="KW-1133">Transmembrane helix</keyword>
<proteinExistence type="predicted"/>
<dbReference type="AlphaFoldDB" id="A0A2A9E1U0"/>
<protein>
    <recommendedName>
        <fullName evidence="5">ATP synthase protein I</fullName>
    </recommendedName>
</protein>